<name>A0A2T0SA50_9PSEU</name>
<keyword evidence="4" id="KW-1185">Reference proteome</keyword>
<feature type="signal peptide" evidence="2">
    <location>
        <begin position="1"/>
        <end position="20"/>
    </location>
</feature>
<feature type="chain" id="PRO_5015599275" evidence="2">
    <location>
        <begin position="21"/>
        <end position="185"/>
    </location>
</feature>
<accession>A0A2T0SA50</accession>
<dbReference type="AlphaFoldDB" id="A0A2T0SA50"/>
<feature type="compositionally biased region" description="Low complexity" evidence="1">
    <location>
        <begin position="61"/>
        <end position="76"/>
    </location>
</feature>
<reference evidence="3 4" key="1">
    <citation type="submission" date="2018-03" db="EMBL/GenBank/DDBJ databases">
        <title>Genomic Encyclopedia of Archaeal and Bacterial Type Strains, Phase II (KMG-II): from individual species to whole genera.</title>
        <authorList>
            <person name="Goeker M."/>
        </authorList>
    </citation>
    <scope>NUCLEOTIDE SEQUENCE [LARGE SCALE GENOMIC DNA]</scope>
    <source>
        <strain evidence="3 4">DSM 44720</strain>
    </source>
</reference>
<evidence type="ECO:0000313" key="4">
    <source>
        <dbReference type="Proteomes" id="UP000239494"/>
    </source>
</evidence>
<evidence type="ECO:0000256" key="2">
    <source>
        <dbReference type="SAM" id="SignalP"/>
    </source>
</evidence>
<feature type="compositionally biased region" description="Low complexity" evidence="1">
    <location>
        <begin position="29"/>
        <end position="52"/>
    </location>
</feature>
<dbReference type="Proteomes" id="UP000239494">
    <property type="component" value="Unassembled WGS sequence"/>
</dbReference>
<comment type="caution">
    <text evidence="3">The sequence shown here is derived from an EMBL/GenBank/DDBJ whole genome shotgun (WGS) entry which is preliminary data.</text>
</comment>
<evidence type="ECO:0000256" key="1">
    <source>
        <dbReference type="SAM" id="MobiDB-lite"/>
    </source>
</evidence>
<keyword evidence="2" id="KW-0732">Signal</keyword>
<gene>
    <name evidence="3" type="ORF">CLV43_12436</name>
</gene>
<proteinExistence type="predicted"/>
<sequence>MLVALAVGLCALAGCGSGDAPFGAGGSSGTPSSSPSTASSSPSASGLPGGTATLPSSGVRPPGQSQVPPQPSQSSAPPLPGGSTEVPPSKVDGTVLPETYKTQVSVASDGRTLQVVGQAGGCKTATAEVTTQAADQVQITLVTTYYAPGAGGVCTQEIRDVPLNVTLAAPLGDRKVVLEARQDAA</sequence>
<evidence type="ECO:0000313" key="3">
    <source>
        <dbReference type="EMBL" id="PRY30304.1"/>
    </source>
</evidence>
<protein>
    <submittedName>
        <fullName evidence="3">Uncharacterized protein</fullName>
    </submittedName>
</protein>
<organism evidence="3 4">
    <name type="scientific">Umezawaea tangerina</name>
    <dbReference type="NCBI Taxonomy" id="84725"/>
    <lineage>
        <taxon>Bacteria</taxon>
        <taxon>Bacillati</taxon>
        <taxon>Actinomycetota</taxon>
        <taxon>Actinomycetes</taxon>
        <taxon>Pseudonocardiales</taxon>
        <taxon>Pseudonocardiaceae</taxon>
        <taxon>Umezawaea</taxon>
    </lineage>
</organism>
<feature type="region of interest" description="Disordered" evidence="1">
    <location>
        <begin position="20"/>
        <end position="94"/>
    </location>
</feature>
<dbReference type="EMBL" id="PVTF01000024">
    <property type="protein sequence ID" value="PRY30304.1"/>
    <property type="molecule type" value="Genomic_DNA"/>
</dbReference>